<keyword evidence="2" id="KW-1185">Reference proteome</keyword>
<dbReference type="InterPro" id="IPR009387">
    <property type="entry name" value="HigB-2"/>
</dbReference>
<dbReference type="STRING" id="428993.SAMN06296058_2820"/>
<dbReference type="RefSeq" id="WP_217698678.1">
    <property type="nucleotide sequence ID" value="NZ_BMCL01000001.1"/>
</dbReference>
<reference evidence="1 2" key="1">
    <citation type="submission" date="2017-02" db="EMBL/GenBank/DDBJ databases">
        <authorList>
            <person name="Peterson S.W."/>
        </authorList>
    </citation>
    <scope>NUCLEOTIDE SEQUENCE [LARGE SCALE GENOMIC DNA]</scope>
    <source>
        <strain evidence="1 2">P15</strain>
    </source>
</reference>
<evidence type="ECO:0000313" key="2">
    <source>
        <dbReference type="Proteomes" id="UP000190341"/>
    </source>
</evidence>
<sequence length="108" mass="11958">MELLTVIESPLFSRDWPDYWTEQEHADFIAYLAGEPRCGDVIPGSGGCRKVRWGRNRIGKRGGVRVIFTAQRPDGAVVALLIYGKGANDTIPAHVLRQIAEELGHANE</sequence>
<name>A0A1T5LNJ2_9GAMM</name>
<dbReference type="Proteomes" id="UP000190341">
    <property type="component" value="Unassembled WGS sequence"/>
</dbReference>
<proteinExistence type="predicted"/>
<organism evidence="1 2">
    <name type="scientific">Pseudoxanthomonas indica</name>
    <dbReference type="NCBI Taxonomy" id="428993"/>
    <lineage>
        <taxon>Bacteria</taxon>
        <taxon>Pseudomonadati</taxon>
        <taxon>Pseudomonadota</taxon>
        <taxon>Gammaproteobacteria</taxon>
        <taxon>Lysobacterales</taxon>
        <taxon>Lysobacteraceae</taxon>
        <taxon>Pseudoxanthomonas</taxon>
    </lineage>
</organism>
<dbReference type="AlphaFoldDB" id="A0A1T5LNJ2"/>
<dbReference type="PIRSF" id="PIRSF039032">
    <property type="entry name" value="HigB-2"/>
    <property type="match status" value="1"/>
</dbReference>
<gene>
    <name evidence="1" type="ORF">SAMN06296058_2820</name>
</gene>
<accession>A0A1T5LNJ2</accession>
<evidence type="ECO:0000313" key="1">
    <source>
        <dbReference type="EMBL" id="SKC77567.1"/>
    </source>
</evidence>
<dbReference type="EMBL" id="FUZV01000002">
    <property type="protein sequence ID" value="SKC77567.1"/>
    <property type="molecule type" value="Genomic_DNA"/>
</dbReference>
<protein>
    <submittedName>
        <fullName evidence="1">Uncharacterized protein</fullName>
    </submittedName>
</protein>